<dbReference type="SMART" id="SM00091">
    <property type="entry name" value="PAS"/>
    <property type="match status" value="2"/>
</dbReference>
<proteinExistence type="predicted"/>
<evidence type="ECO:0000259" key="3">
    <source>
        <dbReference type="PROSITE" id="PS50113"/>
    </source>
</evidence>
<evidence type="ECO:0000259" key="2">
    <source>
        <dbReference type="PROSITE" id="PS50112"/>
    </source>
</evidence>
<organism evidence="5 6">
    <name type="scientific">Idiomarina piscisalsi</name>
    <dbReference type="NCBI Taxonomy" id="1096243"/>
    <lineage>
        <taxon>Bacteria</taxon>
        <taxon>Pseudomonadati</taxon>
        <taxon>Pseudomonadota</taxon>
        <taxon>Gammaproteobacteria</taxon>
        <taxon>Alteromonadales</taxon>
        <taxon>Idiomarinaceae</taxon>
        <taxon>Idiomarina</taxon>
    </lineage>
</organism>
<dbReference type="InterPro" id="IPR013655">
    <property type="entry name" value="PAS_fold_3"/>
</dbReference>
<feature type="domain" description="PAS" evidence="2">
    <location>
        <begin position="76"/>
        <end position="149"/>
    </location>
</feature>
<dbReference type="FunFam" id="3.30.70.270:FF:000001">
    <property type="entry name" value="Diguanylate cyclase domain protein"/>
    <property type="match status" value="1"/>
</dbReference>
<comment type="cofactor">
    <cofactor evidence="1">
        <name>Mg(2+)</name>
        <dbReference type="ChEBI" id="CHEBI:18420"/>
    </cofactor>
</comment>
<evidence type="ECO:0000313" key="5">
    <source>
        <dbReference type="EMBL" id="RUO67603.1"/>
    </source>
</evidence>
<feature type="domain" description="PAS" evidence="2">
    <location>
        <begin position="234"/>
        <end position="279"/>
    </location>
</feature>
<dbReference type="InterPro" id="IPR000700">
    <property type="entry name" value="PAS-assoc_C"/>
</dbReference>
<dbReference type="Gene3D" id="2.10.70.100">
    <property type="match status" value="1"/>
</dbReference>
<dbReference type="EMBL" id="PIQA01000001">
    <property type="protein sequence ID" value="RUO67603.1"/>
    <property type="molecule type" value="Genomic_DNA"/>
</dbReference>
<evidence type="ECO:0000313" key="6">
    <source>
        <dbReference type="Proteomes" id="UP000288361"/>
    </source>
</evidence>
<dbReference type="AlphaFoldDB" id="A0A432YW99"/>
<dbReference type="GO" id="GO:0003824">
    <property type="term" value="F:catalytic activity"/>
    <property type="evidence" value="ECO:0007669"/>
    <property type="project" value="UniProtKB-ARBA"/>
</dbReference>
<dbReference type="SUPFAM" id="SSF55073">
    <property type="entry name" value="Nucleotide cyclase"/>
    <property type="match status" value="1"/>
</dbReference>
<accession>A0A432YW99</accession>
<feature type="domain" description="GGDEF" evidence="4">
    <location>
        <begin position="361"/>
        <end position="494"/>
    </location>
</feature>
<dbReference type="PROSITE" id="PS50113">
    <property type="entry name" value="PAC"/>
    <property type="match status" value="2"/>
</dbReference>
<comment type="caution">
    <text evidence="5">The sequence shown here is derived from an EMBL/GenBank/DDBJ whole genome shotgun (WGS) entry which is preliminary data.</text>
</comment>
<feature type="domain" description="PAC" evidence="3">
    <location>
        <begin position="153"/>
        <end position="206"/>
    </location>
</feature>
<evidence type="ECO:0000256" key="1">
    <source>
        <dbReference type="ARBA" id="ARBA00001946"/>
    </source>
</evidence>
<protein>
    <submittedName>
        <fullName evidence="5">Sensor domain-containing diguanylate cyclase</fullName>
    </submittedName>
</protein>
<name>A0A432YW99_9GAMM</name>
<feature type="domain" description="PAC" evidence="3">
    <location>
        <begin position="281"/>
        <end position="329"/>
    </location>
</feature>
<dbReference type="InterPro" id="IPR000160">
    <property type="entry name" value="GGDEF_dom"/>
</dbReference>
<dbReference type="InterPro" id="IPR001610">
    <property type="entry name" value="PAC"/>
</dbReference>
<dbReference type="Gene3D" id="3.30.450.20">
    <property type="entry name" value="PAS domain"/>
    <property type="match status" value="2"/>
</dbReference>
<dbReference type="NCBIfam" id="TIGR00229">
    <property type="entry name" value="sensory_box"/>
    <property type="match status" value="2"/>
</dbReference>
<dbReference type="Pfam" id="PF08447">
    <property type="entry name" value="PAS_3"/>
    <property type="match status" value="2"/>
</dbReference>
<sequence length="494" mass="56628">MQTGCSFFYFRDVQRADPLTFIELIENSHQHICLNVEGQAFPVNIQTVVNHAGEQRLVVQVKKPISSNTDYTELTHEQRLKAILENTDAGAWEWNYQTGELILNERWAEMVGYTLEELAPISIDTWFKVLHPDDAKISEHAFQRHFAGDDAFYHCELRLVHKNGSTVWIRDHGRVVTYTENSEPEWICGTHIDITSSKVLEKRLRDSESILSQAQRIARIGHWKANFSTDHLEWSEMIYEMLGLSPQDTVPSISLFKSLVHHEDLKAVEESEQKSLKTGEHDITHRMYRADGEIIWVHEKAKMLNDKVTLVGAVKDVTKQKQLEEKLLKQSRIDYLTNLYNRFYFLELFEHHLAIWKRSKQPVSLLIIDVDNFKLVNDRYGHIAGDKVLQDISSQLSSSTREYDVCARIGGEEFAVLLPDTKLKEAVSIADKLRNKISHHSTAVDNYPIKLSVTIGVSSLADERPDWTSMYSAADAAMYQGKSSGRNTVVSVDE</sequence>
<dbReference type="PANTHER" id="PTHR44757:SF2">
    <property type="entry name" value="BIOFILM ARCHITECTURE MAINTENANCE PROTEIN MBAA"/>
    <property type="match status" value="1"/>
</dbReference>
<dbReference type="CDD" id="cd01949">
    <property type="entry name" value="GGDEF"/>
    <property type="match status" value="1"/>
</dbReference>
<dbReference type="InterPro" id="IPR052155">
    <property type="entry name" value="Biofilm_reg_signaling"/>
</dbReference>
<dbReference type="RefSeq" id="WP_126751264.1">
    <property type="nucleotide sequence ID" value="NZ_JBHUMT010000016.1"/>
</dbReference>
<dbReference type="PROSITE" id="PS50887">
    <property type="entry name" value="GGDEF"/>
    <property type="match status" value="1"/>
</dbReference>
<reference evidence="5 6" key="1">
    <citation type="journal article" date="2011" name="Front. Microbiol.">
        <title>Genomic signatures of strain selection and enhancement in Bacillus atrophaeus var. globigii, a historical biowarfare simulant.</title>
        <authorList>
            <person name="Gibbons H.S."/>
            <person name="Broomall S.M."/>
            <person name="McNew L.A."/>
            <person name="Daligault H."/>
            <person name="Chapman C."/>
            <person name="Bruce D."/>
            <person name="Karavis M."/>
            <person name="Krepps M."/>
            <person name="McGregor P.A."/>
            <person name="Hong C."/>
            <person name="Park K.H."/>
            <person name="Akmal A."/>
            <person name="Feldman A."/>
            <person name="Lin J.S."/>
            <person name="Chang W.E."/>
            <person name="Higgs B.W."/>
            <person name="Demirev P."/>
            <person name="Lindquist J."/>
            <person name="Liem A."/>
            <person name="Fochler E."/>
            <person name="Read T.D."/>
            <person name="Tapia R."/>
            <person name="Johnson S."/>
            <person name="Bishop-Lilly K.A."/>
            <person name="Detter C."/>
            <person name="Han C."/>
            <person name="Sozhamannan S."/>
            <person name="Rosenzweig C.N."/>
            <person name="Skowronski E.W."/>
        </authorList>
    </citation>
    <scope>NUCLEOTIDE SEQUENCE [LARGE SCALE GENOMIC DNA]</scope>
    <source>
        <strain evidence="5 6">TPS4-2</strain>
    </source>
</reference>
<dbReference type="InterPro" id="IPR035965">
    <property type="entry name" value="PAS-like_dom_sf"/>
</dbReference>
<dbReference type="NCBIfam" id="TIGR00254">
    <property type="entry name" value="GGDEF"/>
    <property type="match status" value="1"/>
</dbReference>
<dbReference type="InterPro" id="IPR043128">
    <property type="entry name" value="Rev_trsase/Diguanyl_cyclase"/>
</dbReference>
<dbReference type="SMART" id="SM00267">
    <property type="entry name" value="GGDEF"/>
    <property type="match status" value="1"/>
</dbReference>
<dbReference type="PANTHER" id="PTHR44757">
    <property type="entry name" value="DIGUANYLATE CYCLASE DGCP"/>
    <property type="match status" value="1"/>
</dbReference>
<evidence type="ECO:0000259" key="4">
    <source>
        <dbReference type="PROSITE" id="PS50887"/>
    </source>
</evidence>
<dbReference type="InterPro" id="IPR000014">
    <property type="entry name" value="PAS"/>
</dbReference>
<dbReference type="Gene3D" id="3.30.70.270">
    <property type="match status" value="1"/>
</dbReference>
<dbReference type="SUPFAM" id="SSF55785">
    <property type="entry name" value="PYP-like sensor domain (PAS domain)"/>
    <property type="match status" value="2"/>
</dbReference>
<dbReference type="SMART" id="SM00086">
    <property type="entry name" value="PAC"/>
    <property type="match status" value="2"/>
</dbReference>
<dbReference type="PROSITE" id="PS50112">
    <property type="entry name" value="PAS"/>
    <property type="match status" value="2"/>
</dbReference>
<dbReference type="Pfam" id="PF00990">
    <property type="entry name" value="GGDEF"/>
    <property type="match status" value="1"/>
</dbReference>
<dbReference type="Proteomes" id="UP000288361">
    <property type="component" value="Unassembled WGS sequence"/>
</dbReference>
<gene>
    <name evidence="5" type="ORF">CWI73_01710</name>
</gene>
<dbReference type="InterPro" id="IPR029787">
    <property type="entry name" value="Nucleotide_cyclase"/>
</dbReference>
<dbReference type="CDD" id="cd00130">
    <property type="entry name" value="PAS"/>
    <property type="match status" value="2"/>
</dbReference>